<dbReference type="GO" id="GO:0016301">
    <property type="term" value="F:kinase activity"/>
    <property type="evidence" value="ECO:0007669"/>
    <property type="project" value="UniProtKB-KW"/>
</dbReference>
<evidence type="ECO:0000256" key="1">
    <source>
        <dbReference type="ARBA" id="ARBA00022679"/>
    </source>
</evidence>
<name>A0A9X3F0W9_9BACT</name>
<accession>A0A9X3F0W9</accession>
<sequence length="56" mass="5886">MSADDPILLALGSINLDLQVRADRWPGPGETLPVRDLLRTGGGKAANRAFWPAGSA</sequence>
<dbReference type="RefSeq" id="WP_267777034.1">
    <property type="nucleotide sequence ID" value="NZ_JAPNKE010000002.1"/>
</dbReference>
<proteinExistence type="predicted"/>
<dbReference type="PRINTS" id="PR00990">
    <property type="entry name" value="RIBOKINASE"/>
</dbReference>
<dbReference type="Proteomes" id="UP001150924">
    <property type="component" value="Unassembled WGS sequence"/>
</dbReference>
<evidence type="ECO:0008006" key="5">
    <source>
        <dbReference type="Google" id="ProtNLM"/>
    </source>
</evidence>
<evidence type="ECO:0000313" key="4">
    <source>
        <dbReference type="Proteomes" id="UP001150924"/>
    </source>
</evidence>
<dbReference type="Gene3D" id="3.40.1190.20">
    <property type="match status" value="1"/>
</dbReference>
<comment type="caution">
    <text evidence="3">The sequence shown here is derived from an EMBL/GenBank/DDBJ whole genome shotgun (WGS) entry which is preliminary data.</text>
</comment>
<dbReference type="SUPFAM" id="SSF53613">
    <property type="entry name" value="Ribokinase-like"/>
    <property type="match status" value="1"/>
</dbReference>
<dbReference type="InterPro" id="IPR029056">
    <property type="entry name" value="Ribokinase-like"/>
</dbReference>
<dbReference type="InterPro" id="IPR002139">
    <property type="entry name" value="Ribo/fructo_kinase"/>
</dbReference>
<dbReference type="AlphaFoldDB" id="A0A9X3F0W9"/>
<keyword evidence="2" id="KW-0418">Kinase</keyword>
<gene>
    <name evidence="3" type="ORF">OV079_48520</name>
</gene>
<dbReference type="EMBL" id="JAPNKE010000002">
    <property type="protein sequence ID" value="MCY1013250.1"/>
    <property type="molecule type" value="Genomic_DNA"/>
</dbReference>
<keyword evidence="4" id="KW-1185">Reference proteome</keyword>
<organism evidence="3 4">
    <name type="scientific">Nannocystis pusilla</name>
    <dbReference type="NCBI Taxonomy" id="889268"/>
    <lineage>
        <taxon>Bacteria</taxon>
        <taxon>Pseudomonadati</taxon>
        <taxon>Myxococcota</taxon>
        <taxon>Polyangia</taxon>
        <taxon>Nannocystales</taxon>
        <taxon>Nannocystaceae</taxon>
        <taxon>Nannocystis</taxon>
    </lineage>
</organism>
<protein>
    <recommendedName>
        <fullName evidence="5">Ribokinase</fullName>
    </recommendedName>
</protein>
<keyword evidence="1" id="KW-0808">Transferase</keyword>
<evidence type="ECO:0000256" key="2">
    <source>
        <dbReference type="ARBA" id="ARBA00022777"/>
    </source>
</evidence>
<reference evidence="3" key="1">
    <citation type="submission" date="2022-11" db="EMBL/GenBank/DDBJ databases">
        <title>Minimal conservation of predation-associated metabolite biosynthetic gene clusters underscores biosynthetic potential of Myxococcota including descriptions for ten novel species: Archangium lansinium sp. nov., Myxococcus landrumus sp. nov., Nannocystis bai.</title>
        <authorList>
            <person name="Ahearne A."/>
            <person name="Stevens C."/>
            <person name="Phillips K."/>
        </authorList>
    </citation>
    <scope>NUCLEOTIDE SEQUENCE</scope>
    <source>
        <strain evidence="3">Na p29</strain>
    </source>
</reference>
<evidence type="ECO:0000313" key="3">
    <source>
        <dbReference type="EMBL" id="MCY1013250.1"/>
    </source>
</evidence>